<dbReference type="SUPFAM" id="SSF46689">
    <property type="entry name" value="Homeodomain-like"/>
    <property type="match status" value="1"/>
</dbReference>
<dbReference type="PROSITE" id="PS00041">
    <property type="entry name" value="HTH_ARAC_FAMILY_1"/>
    <property type="match status" value="1"/>
</dbReference>
<dbReference type="InterPro" id="IPR035418">
    <property type="entry name" value="AraC-bd_2"/>
</dbReference>
<reference evidence="5 6" key="1">
    <citation type="submission" date="2019-12" db="EMBL/GenBank/DDBJ databases">
        <authorList>
            <person name="Li M."/>
        </authorList>
    </citation>
    <scope>NUCLEOTIDE SEQUENCE [LARGE SCALE GENOMIC DNA]</scope>
    <source>
        <strain evidence="5 6">GBMRC 2024</strain>
    </source>
</reference>
<evidence type="ECO:0000313" key="5">
    <source>
        <dbReference type="EMBL" id="MXN17586.1"/>
    </source>
</evidence>
<keyword evidence="6" id="KW-1185">Reference proteome</keyword>
<evidence type="ECO:0000313" key="6">
    <source>
        <dbReference type="Proteomes" id="UP000477911"/>
    </source>
</evidence>
<dbReference type="GO" id="GO:0043565">
    <property type="term" value="F:sequence-specific DNA binding"/>
    <property type="evidence" value="ECO:0007669"/>
    <property type="project" value="InterPro"/>
</dbReference>
<dbReference type="EMBL" id="WUMU01000005">
    <property type="protein sequence ID" value="MXN17586.1"/>
    <property type="molecule type" value="Genomic_DNA"/>
</dbReference>
<dbReference type="InterPro" id="IPR009057">
    <property type="entry name" value="Homeodomain-like_sf"/>
</dbReference>
<protein>
    <submittedName>
        <fullName evidence="5">Helix-turn-helix domain-containing protein</fullName>
    </submittedName>
</protein>
<dbReference type="AlphaFoldDB" id="A0A6L7G2D1"/>
<dbReference type="Pfam" id="PF12833">
    <property type="entry name" value="HTH_18"/>
    <property type="match status" value="1"/>
</dbReference>
<dbReference type="InterPro" id="IPR050204">
    <property type="entry name" value="AraC_XylS_family_regulators"/>
</dbReference>
<keyword evidence="2" id="KW-0238">DNA-binding</keyword>
<gene>
    <name evidence="5" type="ORF">GR170_07060</name>
</gene>
<feature type="domain" description="HTH araC/xylS-type" evidence="4">
    <location>
        <begin position="209"/>
        <end position="308"/>
    </location>
</feature>
<dbReference type="PROSITE" id="PS01124">
    <property type="entry name" value="HTH_ARAC_FAMILY_2"/>
    <property type="match status" value="1"/>
</dbReference>
<evidence type="ECO:0000256" key="2">
    <source>
        <dbReference type="ARBA" id="ARBA00023125"/>
    </source>
</evidence>
<dbReference type="PANTHER" id="PTHR46796">
    <property type="entry name" value="HTH-TYPE TRANSCRIPTIONAL ACTIVATOR RHAS-RELATED"/>
    <property type="match status" value="1"/>
</dbReference>
<dbReference type="PANTHER" id="PTHR46796:SF6">
    <property type="entry name" value="ARAC SUBFAMILY"/>
    <property type="match status" value="1"/>
</dbReference>
<sequence length="309" mass="34628">MEHLTTAHQDTRAQYDFWHDIVERSYAHCDGLSRTPRGFRAEIEIAKCGEAEMTALSSDPVRYTRTERHIRRSQTDSFFVSVMLEGGGRFRQNDRAVLHAPGTVMIYDSARPYEYDYAESYRTMLLRVPRPMMEARMLGVRDLGGTLMTADRPQASLIRGLVGNLMETARDGELPDSFIAPALDLITGAFGHGRPQDRAAVAGRNQALNRIKRFMLEHLGDEELSVAGIATAQNISVRSLGRAFAAEGTTPMAWLRDRRLAEAHARLSEGRGRSVTEVAYDCGFRDLSYFGRAFKKAYGITPRQIASPH</sequence>
<dbReference type="Gene3D" id="1.10.10.60">
    <property type="entry name" value="Homeodomain-like"/>
    <property type="match status" value="1"/>
</dbReference>
<organism evidence="5 6">
    <name type="scientific">Pseudooceanicola albus</name>
    <dbReference type="NCBI Taxonomy" id="2692189"/>
    <lineage>
        <taxon>Bacteria</taxon>
        <taxon>Pseudomonadati</taxon>
        <taxon>Pseudomonadota</taxon>
        <taxon>Alphaproteobacteria</taxon>
        <taxon>Rhodobacterales</taxon>
        <taxon>Paracoccaceae</taxon>
        <taxon>Pseudooceanicola</taxon>
    </lineage>
</organism>
<dbReference type="Proteomes" id="UP000477911">
    <property type="component" value="Unassembled WGS sequence"/>
</dbReference>
<keyword evidence="3" id="KW-0804">Transcription</keyword>
<evidence type="ECO:0000256" key="1">
    <source>
        <dbReference type="ARBA" id="ARBA00023015"/>
    </source>
</evidence>
<accession>A0A6L7G2D1</accession>
<evidence type="ECO:0000256" key="3">
    <source>
        <dbReference type="ARBA" id="ARBA00023163"/>
    </source>
</evidence>
<keyword evidence="1" id="KW-0805">Transcription regulation</keyword>
<proteinExistence type="predicted"/>
<dbReference type="PRINTS" id="PR00032">
    <property type="entry name" value="HTHARAC"/>
</dbReference>
<evidence type="ECO:0000259" key="4">
    <source>
        <dbReference type="PROSITE" id="PS01124"/>
    </source>
</evidence>
<dbReference type="SMART" id="SM00342">
    <property type="entry name" value="HTH_ARAC"/>
    <property type="match status" value="1"/>
</dbReference>
<dbReference type="InterPro" id="IPR018062">
    <property type="entry name" value="HTH_AraC-typ_CS"/>
</dbReference>
<dbReference type="GO" id="GO:0003700">
    <property type="term" value="F:DNA-binding transcription factor activity"/>
    <property type="evidence" value="ECO:0007669"/>
    <property type="project" value="InterPro"/>
</dbReference>
<name>A0A6L7G2D1_9RHOB</name>
<comment type="caution">
    <text evidence="5">The sequence shown here is derived from an EMBL/GenBank/DDBJ whole genome shotgun (WGS) entry which is preliminary data.</text>
</comment>
<dbReference type="InterPro" id="IPR018060">
    <property type="entry name" value="HTH_AraC"/>
</dbReference>
<dbReference type="RefSeq" id="WP_160893064.1">
    <property type="nucleotide sequence ID" value="NZ_WUMU01000005.1"/>
</dbReference>
<dbReference type="InterPro" id="IPR020449">
    <property type="entry name" value="Tscrpt_reg_AraC-type_HTH"/>
</dbReference>
<dbReference type="Pfam" id="PF14525">
    <property type="entry name" value="AraC_binding_2"/>
    <property type="match status" value="1"/>
</dbReference>